<gene>
    <name evidence="3" type="ORF">GCM10008985_16280</name>
    <name evidence="4" type="ORF">MUK72_17225</name>
</gene>
<reference evidence="3" key="1">
    <citation type="journal article" date="2014" name="Int. J. Syst. Evol. Microbiol.">
        <title>Complete genome sequence of Corynebacterium casei LMG S-19264T (=DSM 44701T), isolated from a smear-ripened cheese.</title>
        <authorList>
            <consortium name="US DOE Joint Genome Institute (JGI-PGF)"/>
            <person name="Walter F."/>
            <person name="Albersmeier A."/>
            <person name="Kalinowski J."/>
            <person name="Ruckert C."/>
        </authorList>
    </citation>
    <scope>NUCLEOTIDE SEQUENCE</scope>
    <source>
        <strain evidence="3">JCM 12289</strain>
    </source>
</reference>
<keyword evidence="5" id="KW-1185">Reference proteome</keyword>
<comment type="similarity">
    <text evidence="1 2">Belongs to the short-chain dehydrogenases/reductases (SDR) family.</text>
</comment>
<dbReference type="PROSITE" id="PS00061">
    <property type="entry name" value="ADH_SHORT"/>
    <property type="match status" value="1"/>
</dbReference>
<dbReference type="AlphaFoldDB" id="A0AAV3SF23"/>
<dbReference type="Proteomes" id="UP001500962">
    <property type="component" value="Unassembled WGS sequence"/>
</dbReference>
<dbReference type="FunFam" id="3.40.50.720:FF:000084">
    <property type="entry name" value="Short-chain dehydrogenase reductase"/>
    <property type="match status" value="1"/>
</dbReference>
<dbReference type="InterPro" id="IPR020904">
    <property type="entry name" value="Sc_DH/Rdtase_CS"/>
</dbReference>
<dbReference type="PANTHER" id="PTHR42879:SF2">
    <property type="entry name" value="3-OXOACYL-[ACYL-CARRIER-PROTEIN] REDUCTASE FABG"/>
    <property type="match status" value="1"/>
</dbReference>
<geneLocation type="plasmid" evidence="4 5">
    <name>unnamed2</name>
</geneLocation>
<dbReference type="EMBL" id="CP095007">
    <property type="protein sequence ID" value="UOO96952.1"/>
    <property type="molecule type" value="Genomic_DNA"/>
</dbReference>
<dbReference type="NCBIfam" id="NF005559">
    <property type="entry name" value="PRK07231.1"/>
    <property type="match status" value="1"/>
</dbReference>
<dbReference type="SUPFAM" id="SSF51735">
    <property type="entry name" value="NAD(P)-binding Rossmann-fold domains"/>
    <property type="match status" value="1"/>
</dbReference>
<evidence type="ECO:0000313" key="3">
    <source>
        <dbReference type="EMBL" id="GAA0460552.1"/>
    </source>
</evidence>
<proteinExistence type="inferred from homology"/>
<dbReference type="PRINTS" id="PR00080">
    <property type="entry name" value="SDRFAMILY"/>
</dbReference>
<dbReference type="PANTHER" id="PTHR42879">
    <property type="entry name" value="3-OXOACYL-(ACYL-CARRIER-PROTEIN) REDUCTASE"/>
    <property type="match status" value="1"/>
</dbReference>
<dbReference type="GO" id="GO:0032787">
    <property type="term" value="P:monocarboxylic acid metabolic process"/>
    <property type="evidence" value="ECO:0007669"/>
    <property type="project" value="UniProtKB-ARBA"/>
</dbReference>
<organism evidence="3 6">
    <name type="scientific">Halococcus dombrowskii</name>
    <dbReference type="NCBI Taxonomy" id="179637"/>
    <lineage>
        <taxon>Archaea</taxon>
        <taxon>Methanobacteriati</taxon>
        <taxon>Methanobacteriota</taxon>
        <taxon>Stenosarchaea group</taxon>
        <taxon>Halobacteria</taxon>
        <taxon>Halobacteriales</taxon>
        <taxon>Halococcaceae</taxon>
        <taxon>Halococcus</taxon>
    </lineage>
</organism>
<dbReference type="KEGG" id="hdo:MUK72_17225"/>
<dbReference type="PRINTS" id="PR00081">
    <property type="entry name" value="GDHRDH"/>
</dbReference>
<reference evidence="4" key="2">
    <citation type="submission" date="2022-04" db="EMBL/GenBank/DDBJ databases">
        <title>Sequencing and genomic assembly of Halococcus dombrowskii.</title>
        <authorList>
            <person name="Lim S.W."/>
            <person name="MacLea K.S."/>
        </authorList>
    </citation>
    <scope>NUCLEOTIDE SEQUENCE</scope>
    <source>
        <strain evidence="4">H4</strain>
        <plasmid evidence="4">unnamed2</plasmid>
    </source>
</reference>
<evidence type="ECO:0000313" key="5">
    <source>
        <dbReference type="Proteomes" id="UP000830542"/>
    </source>
</evidence>
<name>A0AAV3SF23_HALDO</name>
<dbReference type="Pfam" id="PF00106">
    <property type="entry name" value="adh_short"/>
    <property type="match status" value="1"/>
</dbReference>
<accession>A0AAV3SF23</accession>
<keyword evidence="4" id="KW-0614">Plasmid</keyword>
<evidence type="ECO:0000256" key="1">
    <source>
        <dbReference type="ARBA" id="ARBA00006484"/>
    </source>
</evidence>
<reference evidence="3" key="3">
    <citation type="submission" date="2023-12" db="EMBL/GenBank/DDBJ databases">
        <authorList>
            <person name="Sun Q."/>
            <person name="Inoue M."/>
        </authorList>
    </citation>
    <scope>NUCLEOTIDE SEQUENCE</scope>
    <source>
        <strain evidence="3">JCM 12289</strain>
    </source>
</reference>
<evidence type="ECO:0000313" key="4">
    <source>
        <dbReference type="EMBL" id="UOO96952.1"/>
    </source>
</evidence>
<dbReference type="InterPro" id="IPR002347">
    <property type="entry name" value="SDR_fam"/>
</dbReference>
<dbReference type="Gene3D" id="3.40.50.720">
    <property type="entry name" value="NAD(P)-binding Rossmann-like Domain"/>
    <property type="match status" value="1"/>
</dbReference>
<dbReference type="Proteomes" id="UP000830542">
    <property type="component" value="Plasmid unnamed2"/>
</dbReference>
<dbReference type="InterPro" id="IPR050259">
    <property type="entry name" value="SDR"/>
</dbReference>
<evidence type="ECO:0000256" key="2">
    <source>
        <dbReference type="RuleBase" id="RU000363"/>
    </source>
</evidence>
<evidence type="ECO:0000313" key="6">
    <source>
        <dbReference type="Proteomes" id="UP001500962"/>
    </source>
</evidence>
<dbReference type="RefSeq" id="WP_244706155.1">
    <property type="nucleotide sequence ID" value="NZ_BAAADN010000025.1"/>
</dbReference>
<sequence>MSTDQFSVTGRTAIVTGASSGIGESIAERFAADGANVTICSREQENVDPVAEEIRESDRPGEALAVECDVTERDAVESLVETTVEQFGSIDVLVNNAGASFMAPFEDLSENGWKTIVDINLHGTFHATQIAGEYMREDYGGSIINIASVAGQLGSPYMSHYAAAKAGVINLTSTLANEWAEENVRVNCIAPGFVATPGVESQMGVSASNIDREEVDRRIGRADEIADVAQFLASDASSYLVGETITAQGVPRNLEEPPSE</sequence>
<dbReference type="GeneID" id="71763627"/>
<protein>
    <submittedName>
        <fullName evidence="3">SDR family NAD(P)-dependent oxidoreductase</fullName>
    </submittedName>
    <submittedName>
        <fullName evidence="4">SDR family oxidoreductase</fullName>
    </submittedName>
</protein>
<dbReference type="EMBL" id="BAAADN010000025">
    <property type="protein sequence ID" value="GAA0460552.1"/>
    <property type="molecule type" value="Genomic_DNA"/>
</dbReference>
<dbReference type="InterPro" id="IPR036291">
    <property type="entry name" value="NAD(P)-bd_dom_sf"/>
</dbReference>